<dbReference type="PRINTS" id="PR00888">
    <property type="entry name" value="SM22CALPONIN"/>
</dbReference>
<dbReference type="SMART" id="SM00033">
    <property type="entry name" value="CH"/>
    <property type="match status" value="1"/>
</dbReference>
<comment type="similarity">
    <text evidence="1 2">Belongs to the calponin family.</text>
</comment>
<dbReference type="SUPFAM" id="SSF47576">
    <property type="entry name" value="Calponin-homology domain, CH-domain"/>
    <property type="match status" value="1"/>
</dbReference>
<accession>A0A0X3PAW3</accession>
<dbReference type="PANTHER" id="PTHR47385:SF24">
    <property type="entry name" value="MUSCLE-SPECIFIC PROTEIN 20"/>
    <property type="match status" value="1"/>
</dbReference>
<dbReference type="PROSITE" id="PS50021">
    <property type="entry name" value="CH"/>
    <property type="match status" value="1"/>
</dbReference>
<protein>
    <recommendedName>
        <fullName evidence="2">Transgelin</fullName>
    </recommendedName>
</protein>
<dbReference type="InterPro" id="IPR003096">
    <property type="entry name" value="SM22_calponin"/>
</dbReference>
<feature type="domain" description="Calponin-homology (CH)" evidence="3">
    <location>
        <begin position="24"/>
        <end position="131"/>
    </location>
</feature>
<evidence type="ECO:0000259" key="3">
    <source>
        <dbReference type="PROSITE" id="PS50021"/>
    </source>
</evidence>
<evidence type="ECO:0000256" key="1">
    <source>
        <dbReference type="ARBA" id="ARBA00009631"/>
    </source>
</evidence>
<sequence length="190" mass="21377">MSNVPPPSGLSYQVRKKLEGKRDKQQEEDVLTWIEQLLEIKLERSKIYEDILRDGVILCKVINKIKPGSVKKINEGATMPFKIMENINAFLDAIKNYGVPTADLFQTVDLFEKKDIGQVTQTIFALGRTCQTHPEYTGPTLGPKLAQENKREFTEEQLREGANVVSLQYGSNKGASQAGMSMGKQRMIID</sequence>
<dbReference type="InterPro" id="IPR000557">
    <property type="entry name" value="Calponin_repeat"/>
</dbReference>
<evidence type="ECO:0000313" key="4">
    <source>
        <dbReference type="EMBL" id="JAP49074.1"/>
    </source>
</evidence>
<dbReference type="EMBL" id="GEEE01014151">
    <property type="protein sequence ID" value="JAP49074.1"/>
    <property type="molecule type" value="Transcribed_RNA"/>
</dbReference>
<organism evidence="4">
    <name type="scientific">Schistocephalus solidus</name>
    <name type="common">Tapeworm</name>
    <dbReference type="NCBI Taxonomy" id="70667"/>
    <lineage>
        <taxon>Eukaryota</taxon>
        <taxon>Metazoa</taxon>
        <taxon>Spiralia</taxon>
        <taxon>Lophotrochozoa</taxon>
        <taxon>Platyhelminthes</taxon>
        <taxon>Cestoda</taxon>
        <taxon>Eucestoda</taxon>
        <taxon>Diphyllobothriidea</taxon>
        <taxon>Diphyllobothriidae</taxon>
        <taxon>Schistocephalus</taxon>
    </lineage>
</organism>
<dbReference type="InterPro" id="IPR036872">
    <property type="entry name" value="CH_dom_sf"/>
</dbReference>
<proteinExistence type="inferred from homology"/>
<dbReference type="InterPro" id="IPR050606">
    <property type="entry name" value="Calponin-like"/>
</dbReference>
<dbReference type="InterPro" id="IPR001715">
    <property type="entry name" value="CH_dom"/>
</dbReference>
<evidence type="ECO:0000256" key="2">
    <source>
        <dbReference type="RuleBase" id="RU361224"/>
    </source>
</evidence>
<dbReference type="AlphaFoldDB" id="A0A0X3PAW3"/>
<dbReference type="GO" id="GO:0051015">
    <property type="term" value="F:actin filament binding"/>
    <property type="evidence" value="ECO:0007669"/>
    <property type="project" value="TreeGrafter"/>
</dbReference>
<gene>
    <name evidence="4" type="primary">MYPH</name>
    <name evidence="4" type="ORF">TR68984</name>
</gene>
<dbReference type="GO" id="GO:0007015">
    <property type="term" value="P:actin filament organization"/>
    <property type="evidence" value="ECO:0007669"/>
    <property type="project" value="TreeGrafter"/>
</dbReference>
<dbReference type="Pfam" id="PF00402">
    <property type="entry name" value="Calponin"/>
    <property type="match status" value="1"/>
</dbReference>
<dbReference type="CDD" id="cd21207">
    <property type="entry name" value="CH_dMP20-like"/>
    <property type="match status" value="1"/>
</dbReference>
<reference evidence="4" key="1">
    <citation type="submission" date="2016-01" db="EMBL/GenBank/DDBJ databases">
        <title>Reference transcriptome for the parasite Schistocephalus solidus: insights into the molecular evolution of parasitism.</title>
        <authorList>
            <person name="Hebert F.O."/>
            <person name="Grambauer S."/>
            <person name="Barber I."/>
            <person name="Landry C.R."/>
            <person name="Aubin-Horth N."/>
        </authorList>
    </citation>
    <scope>NUCLEOTIDE SEQUENCE</scope>
</reference>
<dbReference type="PROSITE" id="PS01052">
    <property type="entry name" value="CALPONIN_1"/>
    <property type="match status" value="1"/>
</dbReference>
<dbReference type="Gene3D" id="1.10.418.10">
    <property type="entry name" value="Calponin-like domain"/>
    <property type="match status" value="1"/>
</dbReference>
<dbReference type="PROSITE" id="PS51122">
    <property type="entry name" value="CALPONIN_2"/>
    <property type="match status" value="1"/>
</dbReference>
<dbReference type="GO" id="GO:0015629">
    <property type="term" value="C:actin cytoskeleton"/>
    <property type="evidence" value="ECO:0007669"/>
    <property type="project" value="TreeGrafter"/>
</dbReference>
<name>A0A0X3PAW3_SCHSO</name>
<dbReference type="PANTHER" id="PTHR47385">
    <property type="entry name" value="CALPONIN"/>
    <property type="match status" value="1"/>
</dbReference>
<dbReference type="Pfam" id="PF00307">
    <property type="entry name" value="CH"/>
    <property type="match status" value="1"/>
</dbReference>